<evidence type="ECO:0000313" key="3">
    <source>
        <dbReference type="Proteomes" id="UP001220530"/>
    </source>
</evidence>
<evidence type="ECO:0000256" key="1">
    <source>
        <dbReference type="SAM" id="MobiDB-lite"/>
    </source>
</evidence>
<dbReference type="Proteomes" id="UP001220530">
    <property type="component" value="Chromosome"/>
</dbReference>
<dbReference type="RefSeq" id="WP_282219431.1">
    <property type="nucleotide sequence ID" value="NZ_CP118246.1"/>
</dbReference>
<organism evidence="2 3">
    <name type="scientific">Devosia algicola</name>
    <dbReference type="NCBI Taxonomy" id="3026418"/>
    <lineage>
        <taxon>Bacteria</taxon>
        <taxon>Pseudomonadati</taxon>
        <taxon>Pseudomonadota</taxon>
        <taxon>Alphaproteobacteria</taxon>
        <taxon>Hyphomicrobiales</taxon>
        <taxon>Devosiaceae</taxon>
        <taxon>Devosia</taxon>
    </lineage>
</organism>
<dbReference type="EMBL" id="CP118246">
    <property type="protein sequence ID" value="WDR03029.1"/>
    <property type="molecule type" value="Genomic_DNA"/>
</dbReference>
<accession>A0ABY7YNY5</accession>
<keyword evidence="3" id="KW-1185">Reference proteome</keyword>
<evidence type="ECO:0000313" key="2">
    <source>
        <dbReference type="EMBL" id="WDR03029.1"/>
    </source>
</evidence>
<feature type="region of interest" description="Disordered" evidence="1">
    <location>
        <begin position="53"/>
        <end position="72"/>
    </location>
</feature>
<protein>
    <submittedName>
        <fullName evidence="2">Uncharacterized protein</fullName>
    </submittedName>
</protein>
<feature type="compositionally biased region" description="Basic and acidic residues" evidence="1">
    <location>
        <begin position="60"/>
        <end position="72"/>
    </location>
</feature>
<reference evidence="2 3" key="1">
    <citation type="submission" date="2023-02" db="EMBL/GenBank/DDBJ databases">
        <title>Devosia algicola sp. nov., isolated from the phycosphere of marine algae.</title>
        <authorList>
            <person name="Kim J.M."/>
            <person name="Lee J.K."/>
            <person name="Choi B.J."/>
            <person name="Bayburt H."/>
            <person name="Jeon C.O."/>
        </authorList>
    </citation>
    <scope>NUCLEOTIDE SEQUENCE [LARGE SCALE GENOMIC DNA]</scope>
    <source>
        <strain evidence="2 3">G20-9</strain>
    </source>
</reference>
<name>A0ABY7YNY5_9HYPH</name>
<gene>
    <name evidence="2" type="ORF">PSQ19_02135</name>
</gene>
<proteinExistence type="predicted"/>
<sequence length="72" mass="7638">MSNHPAIKALTAQIAELDKQIGIEGRRVADALEAEAQIEAGIETSLQADLTKAQGIGINRDPRNRDAGRTSA</sequence>